<dbReference type="EMBL" id="QNVV01000007">
    <property type="protein sequence ID" value="REC47747.1"/>
    <property type="molecule type" value="Genomic_DNA"/>
</dbReference>
<feature type="domain" description="GH18" evidence="6">
    <location>
        <begin position="59"/>
        <end position="320"/>
    </location>
</feature>
<dbReference type="PROSITE" id="PS51257">
    <property type="entry name" value="PROKAR_LIPOPROTEIN"/>
    <property type="match status" value="1"/>
</dbReference>
<dbReference type="Pfam" id="PF00704">
    <property type="entry name" value="Glyco_hydro_18"/>
    <property type="match status" value="1"/>
</dbReference>
<evidence type="ECO:0000256" key="5">
    <source>
        <dbReference type="SAM" id="SignalP"/>
    </source>
</evidence>
<dbReference type="InterPro" id="IPR001579">
    <property type="entry name" value="Glyco_hydro_18_chit_AS"/>
</dbReference>
<evidence type="ECO:0000259" key="6">
    <source>
        <dbReference type="PROSITE" id="PS51910"/>
    </source>
</evidence>
<sequence>MTTIMKKINLISLLILCISMLTIVSCNSDNLDEAVTIQDQSVPSKGNLASKVAAFGKNPLSVMYVEVNNNDIREVGKYTLADGRPLFDVAIIFAANINYNTSTQKAYLHFNNQVTNVLTNKDVYIKPLQDKGIKVMLSILGNHQGAGFANFPNQAAAQAFAQELANAVNTYGLDGIDFDDEYAQYGANGTGQPNQFSFVYLVTALRELLPNKIISLYNYGPSASNLSYNGVTVGSKVDFVWNPYYSTYSAPNIPGLDNAHKGAAAINVRPGTGTYTSTSTLTNFAQRTKDDGYGVFLYYDLGATNIASYFSNATNILYGQSTVYGDGTTTPTTGIISGATYQLVSATNGTSLLDVSNSGTADGTKVQLWSSNNSNAQKWKVTDVGGGYYKLQPLNGPTKSLDVSNSGTANGTQVQIYTDNGTNAQKWKITSAGSGYYNVSPAHAATSNLDVNGGATTDGSKIQIWSANTGNAQKWKFVKL</sequence>
<keyword evidence="8" id="KW-1185">Reference proteome</keyword>
<dbReference type="GO" id="GO:0004553">
    <property type="term" value="F:hydrolase activity, hydrolyzing O-glycosyl compounds"/>
    <property type="evidence" value="ECO:0007669"/>
    <property type="project" value="InterPro"/>
</dbReference>
<feature type="chain" id="PRO_5017555107" evidence="5">
    <location>
        <begin position="29"/>
        <end position="480"/>
    </location>
</feature>
<dbReference type="SUPFAM" id="SSF51445">
    <property type="entry name" value="(Trans)glycosidases"/>
    <property type="match status" value="1"/>
</dbReference>
<gene>
    <name evidence="7" type="ORF">DRF67_09800</name>
</gene>
<dbReference type="SUPFAM" id="SSF50370">
    <property type="entry name" value="Ricin B-like lectins"/>
    <property type="match status" value="1"/>
</dbReference>
<dbReference type="InterPro" id="IPR017853">
    <property type="entry name" value="GH"/>
</dbReference>
<dbReference type="Proteomes" id="UP000256257">
    <property type="component" value="Unassembled WGS sequence"/>
</dbReference>
<evidence type="ECO:0000256" key="2">
    <source>
        <dbReference type="ARBA" id="ARBA00023295"/>
    </source>
</evidence>
<dbReference type="InterPro" id="IPR001223">
    <property type="entry name" value="Glyco_hydro18_cat"/>
</dbReference>
<evidence type="ECO:0000256" key="1">
    <source>
        <dbReference type="ARBA" id="ARBA00022801"/>
    </source>
</evidence>
<feature type="signal peptide" evidence="5">
    <location>
        <begin position="1"/>
        <end position="28"/>
    </location>
</feature>
<dbReference type="PROSITE" id="PS51910">
    <property type="entry name" value="GH18_2"/>
    <property type="match status" value="1"/>
</dbReference>
<evidence type="ECO:0000313" key="7">
    <source>
        <dbReference type="EMBL" id="REC47747.1"/>
    </source>
</evidence>
<dbReference type="CDD" id="cd00161">
    <property type="entry name" value="beta-trefoil_Ricin-like"/>
    <property type="match status" value="1"/>
</dbReference>
<dbReference type="GO" id="GO:0005975">
    <property type="term" value="P:carbohydrate metabolic process"/>
    <property type="evidence" value="ECO:0007669"/>
    <property type="project" value="InterPro"/>
</dbReference>
<accession>A0A3D9B322</accession>
<proteinExistence type="inferred from homology"/>
<evidence type="ECO:0000256" key="4">
    <source>
        <dbReference type="RuleBase" id="RU004453"/>
    </source>
</evidence>
<dbReference type="AlphaFoldDB" id="A0A3D9B322"/>
<dbReference type="OrthoDB" id="2582440at2"/>
<dbReference type="Pfam" id="PF14200">
    <property type="entry name" value="RicinB_lectin_2"/>
    <property type="match status" value="2"/>
</dbReference>
<comment type="similarity">
    <text evidence="4">Belongs to the glycosyl hydrolase 18 family.</text>
</comment>
<organism evidence="7 8">
    <name type="scientific">Chryseobacterium pennipullorum</name>
    <dbReference type="NCBI Taxonomy" id="2258963"/>
    <lineage>
        <taxon>Bacteria</taxon>
        <taxon>Pseudomonadati</taxon>
        <taxon>Bacteroidota</taxon>
        <taxon>Flavobacteriia</taxon>
        <taxon>Flavobacteriales</taxon>
        <taxon>Weeksellaceae</taxon>
        <taxon>Chryseobacterium group</taxon>
        <taxon>Chryseobacterium</taxon>
    </lineage>
</organism>
<dbReference type="InterPro" id="IPR035992">
    <property type="entry name" value="Ricin_B-like_lectins"/>
</dbReference>
<keyword evidence="5" id="KW-0732">Signal</keyword>
<dbReference type="InterPro" id="IPR054861">
    <property type="entry name" value="Endoglyc_H"/>
</dbReference>
<dbReference type="Gene3D" id="3.20.20.80">
    <property type="entry name" value="Glycosidases"/>
    <property type="match status" value="1"/>
</dbReference>
<protein>
    <submittedName>
        <fullName evidence="7">Chitinase</fullName>
    </submittedName>
</protein>
<dbReference type="PROSITE" id="PS50231">
    <property type="entry name" value="RICIN_B_LECTIN"/>
    <property type="match status" value="1"/>
</dbReference>
<name>A0A3D9B322_9FLAO</name>
<evidence type="ECO:0000313" key="8">
    <source>
        <dbReference type="Proteomes" id="UP000256257"/>
    </source>
</evidence>
<evidence type="ECO:0000256" key="3">
    <source>
        <dbReference type="RuleBase" id="RU000489"/>
    </source>
</evidence>
<dbReference type="NCBIfam" id="NF045482">
    <property type="entry name" value="Endoglyc_H"/>
    <property type="match status" value="1"/>
</dbReference>
<dbReference type="PROSITE" id="PS01095">
    <property type="entry name" value="GH18_1"/>
    <property type="match status" value="1"/>
</dbReference>
<dbReference type="Gene3D" id="2.80.10.50">
    <property type="match status" value="3"/>
</dbReference>
<comment type="caution">
    <text evidence="7">The sequence shown here is derived from an EMBL/GenBank/DDBJ whole genome shotgun (WGS) entry which is preliminary data.</text>
</comment>
<keyword evidence="1 3" id="KW-0378">Hydrolase</keyword>
<dbReference type="SMART" id="SM00458">
    <property type="entry name" value="RICIN"/>
    <property type="match status" value="1"/>
</dbReference>
<keyword evidence="2 3" id="KW-0326">Glycosidase</keyword>
<dbReference type="InterPro" id="IPR000772">
    <property type="entry name" value="Ricin_B_lectin"/>
</dbReference>
<reference evidence="7 8" key="1">
    <citation type="submission" date="2018-06" db="EMBL/GenBank/DDBJ databases">
        <title>Novel Chryseobacterium species.</title>
        <authorList>
            <person name="Newman J."/>
            <person name="Hugo C."/>
            <person name="Oosthuizen L."/>
            <person name="Charimba G."/>
        </authorList>
    </citation>
    <scope>NUCLEOTIDE SEQUENCE [LARGE SCALE GENOMIC DNA]</scope>
    <source>
        <strain evidence="7 8">7_F195</strain>
    </source>
</reference>